<organism evidence="5 6">
    <name type="scientific">Rubritalea squalenifaciens DSM 18772</name>
    <dbReference type="NCBI Taxonomy" id="1123071"/>
    <lineage>
        <taxon>Bacteria</taxon>
        <taxon>Pseudomonadati</taxon>
        <taxon>Verrucomicrobiota</taxon>
        <taxon>Verrucomicrobiia</taxon>
        <taxon>Verrucomicrobiales</taxon>
        <taxon>Rubritaleaceae</taxon>
        <taxon>Rubritalea</taxon>
    </lineage>
</organism>
<dbReference type="InterPro" id="IPR046335">
    <property type="entry name" value="LacI/GalR-like_sensor"/>
</dbReference>
<dbReference type="EMBL" id="FQYR01000005">
    <property type="protein sequence ID" value="SHJ92495.1"/>
    <property type="molecule type" value="Genomic_DNA"/>
</dbReference>
<dbReference type="RefSeq" id="WP_143184368.1">
    <property type="nucleotide sequence ID" value="NZ_FQYR01000005.1"/>
</dbReference>
<gene>
    <name evidence="5" type="ORF">SAMN02745181_2786</name>
</gene>
<evidence type="ECO:0000313" key="6">
    <source>
        <dbReference type="Proteomes" id="UP000184510"/>
    </source>
</evidence>
<keyword evidence="1" id="KW-0805">Transcription regulation</keyword>
<dbReference type="GO" id="GO:0003677">
    <property type="term" value="F:DNA binding"/>
    <property type="evidence" value="ECO:0007669"/>
    <property type="project" value="UniProtKB-KW"/>
</dbReference>
<evidence type="ECO:0000256" key="1">
    <source>
        <dbReference type="ARBA" id="ARBA00023015"/>
    </source>
</evidence>
<dbReference type="STRING" id="1123071.SAMN02745181_2786"/>
<name>A0A1M6N9V0_9BACT</name>
<evidence type="ECO:0000259" key="4">
    <source>
        <dbReference type="Pfam" id="PF13377"/>
    </source>
</evidence>
<evidence type="ECO:0000256" key="3">
    <source>
        <dbReference type="ARBA" id="ARBA00023163"/>
    </source>
</evidence>
<dbReference type="InterPro" id="IPR028082">
    <property type="entry name" value="Peripla_BP_I"/>
</dbReference>
<evidence type="ECO:0000313" key="5">
    <source>
        <dbReference type="EMBL" id="SHJ92495.1"/>
    </source>
</evidence>
<dbReference type="Proteomes" id="UP000184510">
    <property type="component" value="Unassembled WGS sequence"/>
</dbReference>
<keyword evidence="3" id="KW-0804">Transcription</keyword>
<reference evidence="5 6" key="1">
    <citation type="submission" date="2016-11" db="EMBL/GenBank/DDBJ databases">
        <authorList>
            <person name="Jaros S."/>
            <person name="Januszkiewicz K."/>
            <person name="Wedrychowicz H."/>
        </authorList>
    </citation>
    <scope>NUCLEOTIDE SEQUENCE [LARGE SCALE GENOMIC DNA]</scope>
    <source>
        <strain evidence="5 6">DSM 18772</strain>
    </source>
</reference>
<sequence length="357" mass="40200">MGKYLKRWEQVAEAMLDELCRNPAPQLPGIGPLCKQYSASRPTIEQCLEHLEFLKVLEPSSPGKRRKVNIDQLEKLRNSSSNPERPKFLIIGPEPSYQLPHTLANVIATAKNLGAKSNIEVEYLNAPDSPATLRRSLRVIKPQGIITYICPVFCAEVALSLEIPTAGIGMTKTDIPNTYTRHITLLEQGFKKAWNAGHTRVVSPLLNKRDKLHQTLLTQLIASQPPHLPTLSPNYHLPAFSAKSAHEYHEELSKIFQYTPPTCLILGNHEQLLMTLSFLNQRQIKITEDISIICLSHHPDLQFFYPSIAHFDIGEQRACEISMQLLLDSKGQLLPSQDIEIAPTWHPGMSLSPHRKL</sequence>
<proteinExistence type="predicted"/>
<evidence type="ECO:0000256" key="2">
    <source>
        <dbReference type="ARBA" id="ARBA00023125"/>
    </source>
</evidence>
<dbReference type="SUPFAM" id="SSF53822">
    <property type="entry name" value="Periplasmic binding protein-like I"/>
    <property type="match status" value="1"/>
</dbReference>
<keyword evidence="6" id="KW-1185">Reference proteome</keyword>
<dbReference type="AlphaFoldDB" id="A0A1M6N9V0"/>
<protein>
    <submittedName>
        <fullName evidence="5">Substrate-binding protein-like domain-containing protein</fullName>
    </submittedName>
</protein>
<feature type="domain" description="Transcriptional regulator LacI/GalR-like sensor" evidence="4">
    <location>
        <begin position="195"/>
        <end position="350"/>
    </location>
</feature>
<dbReference type="Gene3D" id="3.40.50.2300">
    <property type="match status" value="2"/>
</dbReference>
<dbReference type="Pfam" id="PF13377">
    <property type="entry name" value="Peripla_BP_3"/>
    <property type="match status" value="1"/>
</dbReference>
<accession>A0A1M6N9V0</accession>
<dbReference type="OrthoDB" id="9796922at2"/>
<keyword evidence="2" id="KW-0238">DNA-binding</keyword>
<dbReference type="InParanoid" id="A0A1M6N9V0"/>